<reference evidence="1" key="2">
    <citation type="submission" date="2021-04" db="EMBL/GenBank/DDBJ databases">
        <authorList>
            <person name="Gilroy R."/>
        </authorList>
    </citation>
    <scope>NUCLEOTIDE SEQUENCE</scope>
    <source>
        <strain evidence="1">ChiSjej1B19-5720</strain>
    </source>
</reference>
<reference evidence="1" key="1">
    <citation type="journal article" date="2021" name="PeerJ">
        <title>Extensive microbial diversity within the chicken gut microbiome revealed by metagenomics and culture.</title>
        <authorList>
            <person name="Gilroy R."/>
            <person name="Ravi A."/>
            <person name="Getino M."/>
            <person name="Pursley I."/>
            <person name="Horton D.L."/>
            <person name="Alikhan N.F."/>
            <person name="Baker D."/>
            <person name="Gharbi K."/>
            <person name="Hall N."/>
            <person name="Watson M."/>
            <person name="Adriaenssens E.M."/>
            <person name="Foster-Nyarko E."/>
            <person name="Jarju S."/>
            <person name="Secka A."/>
            <person name="Antonio M."/>
            <person name="Oren A."/>
            <person name="Chaudhuri R.R."/>
            <person name="La Ragione R."/>
            <person name="Hildebrand F."/>
            <person name="Pallen M.J."/>
        </authorList>
    </citation>
    <scope>NUCLEOTIDE SEQUENCE</scope>
    <source>
        <strain evidence="1">ChiSjej1B19-5720</strain>
    </source>
</reference>
<gene>
    <name evidence="1" type="ORF">IAA06_13280</name>
</gene>
<dbReference type="PROSITE" id="PS51257">
    <property type="entry name" value="PROKAR_LIPOPROTEIN"/>
    <property type="match status" value="1"/>
</dbReference>
<proteinExistence type="predicted"/>
<evidence type="ECO:0000313" key="2">
    <source>
        <dbReference type="Proteomes" id="UP000823842"/>
    </source>
</evidence>
<organism evidence="1 2">
    <name type="scientific">Candidatus Blautia faecavium</name>
    <dbReference type="NCBI Taxonomy" id="2838487"/>
    <lineage>
        <taxon>Bacteria</taxon>
        <taxon>Bacillati</taxon>
        <taxon>Bacillota</taxon>
        <taxon>Clostridia</taxon>
        <taxon>Lachnospirales</taxon>
        <taxon>Lachnospiraceae</taxon>
        <taxon>Blautia</taxon>
    </lineage>
</organism>
<evidence type="ECO:0000313" key="1">
    <source>
        <dbReference type="EMBL" id="HJB29745.1"/>
    </source>
</evidence>
<accession>A0A9D2RYA6</accession>
<sequence length="151" mass="17600">MKKRKWILGGIVLGCIMLSGCTMVTEYGKIYTPLFDWVGELIYEERQHDNRLKVKDSQGTVLYETRNKEAIEYFAALIEELTEENISLSYPETNEIQYIYEAWDNDKKVSFSLYEPGDILSCGVGRLQVYFTLSDNLAQAFSHPEEWMEEE</sequence>
<name>A0A9D2RYA6_9FIRM</name>
<protein>
    <submittedName>
        <fullName evidence="1">Uncharacterized protein</fullName>
    </submittedName>
</protein>
<dbReference type="Proteomes" id="UP000823842">
    <property type="component" value="Unassembled WGS sequence"/>
</dbReference>
<dbReference type="EMBL" id="DWYZ01000248">
    <property type="protein sequence ID" value="HJB29745.1"/>
    <property type="molecule type" value="Genomic_DNA"/>
</dbReference>
<comment type="caution">
    <text evidence="1">The sequence shown here is derived from an EMBL/GenBank/DDBJ whole genome shotgun (WGS) entry which is preliminary data.</text>
</comment>
<dbReference type="AlphaFoldDB" id="A0A9D2RYA6"/>